<dbReference type="Bgee" id="ENSMMUG00000060336">
    <property type="expression patterns" value="Expressed in heart and 1 other cell type or tissue"/>
</dbReference>
<reference evidence="1" key="3">
    <citation type="submission" date="2025-08" db="UniProtKB">
        <authorList>
            <consortium name="Ensembl"/>
        </authorList>
    </citation>
    <scope>IDENTIFICATION</scope>
    <source>
        <strain evidence="1">17573</strain>
    </source>
</reference>
<dbReference type="STRING" id="9544.ENSMMUP00000070745"/>
<proteinExistence type="predicted"/>
<dbReference type="GeneTree" id="ENSGT00950000183016"/>
<dbReference type="VEuPathDB" id="HostDB:ENSMMUG00000060336"/>
<dbReference type="InParanoid" id="A0A5F7ZYN4"/>
<evidence type="ECO:0000313" key="2">
    <source>
        <dbReference type="Proteomes" id="UP000006718"/>
    </source>
</evidence>
<reference evidence="2" key="1">
    <citation type="journal article" date="2007" name="Science">
        <title>Evolutionary and biomedical insights from the rhesus macaque genome.</title>
        <authorList>
            <person name="Gibbs R.A."/>
            <person name="Rogers J."/>
            <person name="Katze M.G."/>
            <person name="Bumgarner R."/>
            <person name="Weinstock G.M."/>
            <person name="Mardis E.R."/>
            <person name="Remington K.A."/>
            <person name="Strausberg R.L."/>
            <person name="Venter J.C."/>
            <person name="Wilson R.K."/>
            <person name="Batzer M.A."/>
            <person name="Bustamante C.D."/>
            <person name="Eichler E.E."/>
            <person name="Hahn M.W."/>
            <person name="Hardison R.C."/>
            <person name="Makova K.D."/>
            <person name="Miller W."/>
            <person name="Milosavljevic A."/>
            <person name="Palermo R.E."/>
            <person name="Siepel A."/>
            <person name="Sikela J.M."/>
            <person name="Attaway T."/>
            <person name="Bell S."/>
            <person name="Bernard K.E."/>
            <person name="Buhay C.J."/>
            <person name="Chandrabose M.N."/>
            <person name="Dao M."/>
            <person name="Davis C."/>
            <person name="Delehaunty K.D."/>
            <person name="Ding Y."/>
            <person name="Dinh H.H."/>
            <person name="Dugan-Rocha S."/>
            <person name="Fulton L.A."/>
            <person name="Gabisi R.A."/>
            <person name="Garner T.T."/>
            <person name="Godfrey J."/>
            <person name="Hawes A.C."/>
            <person name="Hernandez J."/>
            <person name="Hines S."/>
            <person name="Holder M."/>
            <person name="Hume J."/>
            <person name="Jhangiani S.N."/>
            <person name="Joshi V."/>
            <person name="Khan Z.M."/>
            <person name="Kirkness E.F."/>
            <person name="Cree A."/>
            <person name="Fowler R.G."/>
            <person name="Lee S."/>
            <person name="Lewis L.R."/>
            <person name="Li Z."/>
            <person name="Liu Y.-S."/>
            <person name="Moore S.M."/>
            <person name="Muzny D."/>
            <person name="Nazareth L.V."/>
            <person name="Ngo D.N."/>
            <person name="Okwuonu G.O."/>
            <person name="Pai G."/>
            <person name="Parker D."/>
            <person name="Paul H.A."/>
            <person name="Pfannkoch C."/>
            <person name="Pohl C.S."/>
            <person name="Rogers Y.-H.C."/>
            <person name="Ruiz S.J."/>
            <person name="Sabo A."/>
            <person name="Santibanez J."/>
            <person name="Schneider B.W."/>
            <person name="Smith S.M."/>
            <person name="Sodergren E."/>
            <person name="Svatek A.F."/>
            <person name="Utterback T.R."/>
            <person name="Vattathil S."/>
            <person name="Warren W."/>
            <person name="White C.S."/>
            <person name="Chinwalla A.T."/>
            <person name="Feng Y."/>
            <person name="Halpern A.L."/>
            <person name="Hillier L.W."/>
            <person name="Huang X."/>
            <person name="Minx P."/>
            <person name="Nelson J.O."/>
            <person name="Pepin K.H."/>
            <person name="Qin X."/>
            <person name="Sutton G.G."/>
            <person name="Venter E."/>
            <person name="Walenz B.P."/>
            <person name="Wallis J.W."/>
            <person name="Worley K.C."/>
            <person name="Yang S.-P."/>
            <person name="Jones S.M."/>
            <person name="Marra M.A."/>
            <person name="Rocchi M."/>
            <person name="Schein J.E."/>
            <person name="Baertsch R."/>
            <person name="Clarke L."/>
            <person name="Csuros M."/>
            <person name="Glasscock J."/>
            <person name="Harris R.A."/>
            <person name="Havlak P."/>
            <person name="Jackson A.R."/>
            <person name="Jiang H."/>
            <person name="Liu Y."/>
            <person name="Messina D.N."/>
            <person name="Shen Y."/>
            <person name="Song H.X.-Z."/>
            <person name="Wylie T."/>
            <person name="Zhang L."/>
            <person name="Birney E."/>
            <person name="Han K."/>
            <person name="Konkel M.K."/>
            <person name="Lee J."/>
            <person name="Smit A.F.A."/>
            <person name="Ullmer B."/>
            <person name="Wang H."/>
            <person name="Xing J."/>
            <person name="Burhans R."/>
            <person name="Cheng Z."/>
            <person name="Karro J.E."/>
            <person name="Ma J."/>
            <person name="Raney B."/>
            <person name="She X."/>
            <person name="Cox M.J."/>
            <person name="Demuth J.P."/>
            <person name="Dumas L.J."/>
            <person name="Han S.-G."/>
            <person name="Hopkins J."/>
            <person name="Karimpour-Fard A."/>
            <person name="Kim Y.H."/>
            <person name="Pollack J.R."/>
            <person name="Vinar T."/>
            <person name="Addo-Quaye C."/>
            <person name="Degenhardt J."/>
            <person name="Denby A."/>
            <person name="Hubisz M.J."/>
            <person name="Indap A."/>
            <person name="Kosiol C."/>
            <person name="Lahn B.T."/>
            <person name="Lawson H.A."/>
            <person name="Marklein A."/>
            <person name="Nielsen R."/>
            <person name="Vallender E.J."/>
            <person name="Clark A.G."/>
            <person name="Ferguson B."/>
            <person name="Hernandez R.D."/>
            <person name="Hirani K."/>
            <person name="Kehrer-Sawatzki H."/>
            <person name="Kolb J."/>
            <person name="Patil S."/>
            <person name="Pu L.-L."/>
            <person name="Ren Y."/>
            <person name="Smith D.G."/>
            <person name="Wheeler D.A."/>
            <person name="Schenck I."/>
            <person name="Ball E.V."/>
            <person name="Chen R."/>
            <person name="Cooper D.N."/>
            <person name="Giardine B."/>
            <person name="Hsu F."/>
            <person name="Kent W.J."/>
            <person name="Lesk A."/>
            <person name="Nelson D.L."/>
            <person name="O'brien W.E."/>
            <person name="Pruefer K."/>
            <person name="Stenson P.D."/>
            <person name="Wallace J.C."/>
            <person name="Ke H."/>
            <person name="Liu X.-M."/>
            <person name="Wang P."/>
            <person name="Xiang A.P."/>
            <person name="Yang F."/>
            <person name="Barber G.P."/>
            <person name="Haussler D."/>
            <person name="Karolchik D."/>
            <person name="Kern A.D."/>
            <person name="Kuhn R.M."/>
            <person name="Smith K.E."/>
            <person name="Zwieg A.S."/>
        </authorList>
    </citation>
    <scope>NUCLEOTIDE SEQUENCE [LARGE SCALE GENOMIC DNA]</scope>
    <source>
        <strain evidence="2">17573</strain>
    </source>
</reference>
<organism evidence="1 2">
    <name type="scientific">Macaca mulatta</name>
    <name type="common">Rhesus macaque</name>
    <dbReference type="NCBI Taxonomy" id="9544"/>
    <lineage>
        <taxon>Eukaryota</taxon>
        <taxon>Metazoa</taxon>
        <taxon>Chordata</taxon>
        <taxon>Craniata</taxon>
        <taxon>Vertebrata</taxon>
        <taxon>Euteleostomi</taxon>
        <taxon>Mammalia</taxon>
        <taxon>Eutheria</taxon>
        <taxon>Euarchontoglires</taxon>
        <taxon>Primates</taxon>
        <taxon>Haplorrhini</taxon>
        <taxon>Catarrhini</taxon>
        <taxon>Cercopithecidae</taxon>
        <taxon>Cercopithecinae</taxon>
        <taxon>Macaca</taxon>
    </lineage>
</organism>
<sequence>SRLQVKSHKKRQRRPLYNDIWVNSVSGLNNFIHTHIQYWNSQIHKANINGSKGEIDCNTIIVEDFNISLLVMNRSSRQKISKETSELNYTLDQMDLSDVYRTFHPSAAEYTIFL</sequence>
<dbReference type="AlphaFoldDB" id="A0A5F7ZYN4"/>
<reference evidence="1" key="2">
    <citation type="submission" date="2019-01" db="EMBL/GenBank/DDBJ databases">
        <authorList>
            <person name="Graves T."/>
            <person name="Eichler E.E."/>
            <person name="Wilson R.K."/>
        </authorList>
    </citation>
    <scope>NUCLEOTIDE SEQUENCE [LARGE SCALE GENOMIC DNA]</scope>
    <source>
        <strain evidence="1">17573</strain>
    </source>
</reference>
<accession>A0A5F7ZYN4</accession>
<dbReference type="Ensembl" id="ENSMMUT00000087116.1">
    <property type="protein sequence ID" value="ENSMMUP00000070745.1"/>
    <property type="gene ID" value="ENSMMUG00000060336.1"/>
</dbReference>
<dbReference type="Gene3D" id="3.60.10.10">
    <property type="entry name" value="Endonuclease/exonuclease/phosphatase"/>
    <property type="match status" value="1"/>
</dbReference>
<name>A0A5F7ZYN4_MACMU</name>
<dbReference type="SMR" id="A0A5F7ZYN4"/>
<dbReference type="Proteomes" id="UP000006718">
    <property type="component" value="Chromosome 6"/>
</dbReference>
<dbReference type="SUPFAM" id="SSF56219">
    <property type="entry name" value="DNase I-like"/>
    <property type="match status" value="1"/>
</dbReference>
<reference evidence="1" key="4">
    <citation type="submission" date="2025-09" db="UniProtKB">
        <authorList>
            <consortium name="Ensembl"/>
        </authorList>
    </citation>
    <scope>IDENTIFICATION</scope>
    <source>
        <strain evidence="1">17573</strain>
    </source>
</reference>
<dbReference type="InterPro" id="IPR036691">
    <property type="entry name" value="Endo/exonu/phosph_ase_sf"/>
</dbReference>
<protein>
    <submittedName>
        <fullName evidence="1">Uncharacterized protein</fullName>
    </submittedName>
</protein>
<evidence type="ECO:0000313" key="1">
    <source>
        <dbReference type="Ensembl" id="ENSMMUP00000070745.1"/>
    </source>
</evidence>
<keyword evidence="2" id="KW-1185">Reference proteome</keyword>